<keyword evidence="1" id="KW-1133">Transmembrane helix</keyword>
<dbReference type="Pfam" id="PF10825">
    <property type="entry name" value="DUF2752"/>
    <property type="match status" value="1"/>
</dbReference>
<dbReference type="InterPro" id="IPR021215">
    <property type="entry name" value="DUF2752"/>
</dbReference>
<feature type="transmembrane region" description="Helical" evidence="1">
    <location>
        <begin position="104"/>
        <end position="124"/>
    </location>
</feature>
<protein>
    <recommendedName>
        <fullName evidence="4">DUF2752 domain-containing protein</fullName>
    </recommendedName>
</protein>
<gene>
    <name evidence="2" type="ORF">CA13_02070</name>
</gene>
<feature type="transmembrane region" description="Helical" evidence="1">
    <location>
        <begin position="73"/>
        <end position="92"/>
    </location>
</feature>
<evidence type="ECO:0008006" key="4">
    <source>
        <dbReference type="Google" id="ProtNLM"/>
    </source>
</evidence>
<reference evidence="2 3" key="1">
    <citation type="submission" date="2019-02" db="EMBL/GenBank/DDBJ databases">
        <title>Deep-cultivation of Planctomycetes and their phenomic and genomic characterization uncovers novel biology.</title>
        <authorList>
            <person name="Wiegand S."/>
            <person name="Jogler M."/>
            <person name="Boedeker C."/>
            <person name="Pinto D."/>
            <person name="Vollmers J."/>
            <person name="Rivas-Marin E."/>
            <person name="Kohn T."/>
            <person name="Peeters S.H."/>
            <person name="Heuer A."/>
            <person name="Rast P."/>
            <person name="Oberbeckmann S."/>
            <person name="Bunk B."/>
            <person name="Jeske O."/>
            <person name="Meyerdierks A."/>
            <person name="Storesund J.E."/>
            <person name="Kallscheuer N."/>
            <person name="Luecker S."/>
            <person name="Lage O.M."/>
            <person name="Pohl T."/>
            <person name="Merkel B.J."/>
            <person name="Hornburger P."/>
            <person name="Mueller R.-W."/>
            <person name="Bruemmer F."/>
            <person name="Labrenz M."/>
            <person name="Spormann A.M."/>
            <person name="Op Den Camp H."/>
            <person name="Overmann J."/>
            <person name="Amann R."/>
            <person name="Jetten M.S.M."/>
            <person name="Mascher T."/>
            <person name="Medema M.H."/>
            <person name="Devos D.P."/>
            <person name="Kaster A.-K."/>
            <person name="Ovreas L."/>
            <person name="Rohde M."/>
            <person name="Galperin M.Y."/>
            <person name="Jogler C."/>
        </authorList>
    </citation>
    <scope>NUCLEOTIDE SEQUENCE [LARGE SCALE GENOMIC DNA]</scope>
    <source>
        <strain evidence="2 3">CA13</strain>
    </source>
</reference>
<comment type="caution">
    <text evidence="2">The sequence shown here is derived from an EMBL/GenBank/DDBJ whole genome shotgun (WGS) entry which is preliminary data.</text>
</comment>
<evidence type="ECO:0000256" key="1">
    <source>
        <dbReference type="SAM" id="Phobius"/>
    </source>
</evidence>
<dbReference type="Proteomes" id="UP000315010">
    <property type="component" value="Unassembled WGS sequence"/>
</dbReference>
<keyword evidence="1" id="KW-0812">Transmembrane</keyword>
<accession>A0A5C5YVE8</accession>
<keyword evidence="3" id="KW-1185">Reference proteome</keyword>
<keyword evidence="1" id="KW-0472">Membrane</keyword>
<name>A0A5C5YVE8_9BACT</name>
<dbReference type="AlphaFoldDB" id="A0A5C5YVE8"/>
<evidence type="ECO:0000313" key="2">
    <source>
        <dbReference type="EMBL" id="TWT78810.1"/>
    </source>
</evidence>
<proteinExistence type="predicted"/>
<evidence type="ECO:0000313" key="3">
    <source>
        <dbReference type="Proteomes" id="UP000315010"/>
    </source>
</evidence>
<sequence>MKARANAMLRWLAYISLAGYLGWNVWEIAIGGQIPRSIFFAATGMPCATTGGTRSMLALLHGDLGLALRFNPFALPITALTATTTVHVVVCRQRPPHQFRLPNFYLPVWLTLLGIAWAYQLMFYPW</sequence>
<organism evidence="2 3">
    <name type="scientific">Novipirellula herctigrandis</name>
    <dbReference type="NCBI Taxonomy" id="2527986"/>
    <lineage>
        <taxon>Bacteria</taxon>
        <taxon>Pseudomonadati</taxon>
        <taxon>Planctomycetota</taxon>
        <taxon>Planctomycetia</taxon>
        <taxon>Pirellulales</taxon>
        <taxon>Pirellulaceae</taxon>
        <taxon>Novipirellula</taxon>
    </lineage>
</organism>
<feature type="transmembrane region" description="Helical" evidence="1">
    <location>
        <begin position="7"/>
        <end position="26"/>
    </location>
</feature>
<dbReference type="EMBL" id="SJPJ01000001">
    <property type="protein sequence ID" value="TWT78810.1"/>
    <property type="molecule type" value="Genomic_DNA"/>
</dbReference>